<sequence>MGDIYCSLSNLKKQLRCVQQELFPIFQSSGVSPVCVLPWKGSVFGTGENYHLLYLRELCAVFGTDFEALDWMQFVKMESFSEFVAVDLNDRKVIVDSFIVQHLLSSGSELFLTQSKVQDTEFENSEFYPLSPYHGIVVGAKNGESQWTEMKWKSFQIFLEVEERIAGALHQGGSHLIPWPESLLRWVNSFE</sequence>
<gene>
    <name evidence="1" type="ORF">CSSPJE1EN1_LOCUS28556</name>
</gene>
<protein>
    <submittedName>
        <fullName evidence="1">Uncharacterized protein</fullName>
    </submittedName>
</protein>
<organism evidence="1 2">
    <name type="scientific">Sphagnum jensenii</name>
    <dbReference type="NCBI Taxonomy" id="128206"/>
    <lineage>
        <taxon>Eukaryota</taxon>
        <taxon>Viridiplantae</taxon>
        <taxon>Streptophyta</taxon>
        <taxon>Embryophyta</taxon>
        <taxon>Bryophyta</taxon>
        <taxon>Sphagnophytina</taxon>
        <taxon>Sphagnopsida</taxon>
        <taxon>Sphagnales</taxon>
        <taxon>Sphagnaceae</taxon>
        <taxon>Sphagnum</taxon>
    </lineage>
</organism>
<comment type="caution">
    <text evidence="1">The sequence shown here is derived from an EMBL/GenBank/DDBJ whole genome shotgun (WGS) entry which is preliminary data.</text>
</comment>
<reference evidence="1" key="1">
    <citation type="submission" date="2024-02" db="EMBL/GenBank/DDBJ databases">
        <authorList>
            <consortium name="ELIXIR-Norway"/>
            <consortium name="Elixir Norway"/>
        </authorList>
    </citation>
    <scope>NUCLEOTIDE SEQUENCE</scope>
</reference>
<accession>A0ABP0VFE3</accession>
<evidence type="ECO:0000313" key="1">
    <source>
        <dbReference type="EMBL" id="CAK9253178.1"/>
    </source>
</evidence>
<name>A0ABP0VFE3_9BRYO</name>
<dbReference type="EMBL" id="CAXAQS010000791">
    <property type="protein sequence ID" value="CAK9253178.1"/>
    <property type="molecule type" value="Genomic_DNA"/>
</dbReference>
<keyword evidence="2" id="KW-1185">Reference proteome</keyword>
<evidence type="ECO:0000313" key="2">
    <source>
        <dbReference type="Proteomes" id="UP001497444"/>
    </source>
</evidence>
<dbReference type="Proteomes" id="UP001497444">
    <property type="component" value="Unassembled WGS sequence"/>
</dbReference>
<proteinExistence type="predicted"/>